<organism evidence="18">
    <name type="scientific">Albugo laibachii Nc14</name>
    <dbReference type="NCBI Taxonomy" id="890382"/>
    <lineage>
        <taxon>Eukaryota</taxon>
        <taxon>Sar</taxon>
        <taxon>Stramenopiles</taxon>
        <taxon>Oomycota</taxon>
        <taxon>Peronosporomycetes</taxon>
        <taxon>Albuginales</taxon>
        <taxon>Albuginaceae</taxon>
        <taxon>Albugo</taxon>
    </lineage>
</organism>
<dbReference type="GO" id="GO:0005634">
    <property type="term" value="C:nucleus"/>
    <property type="evidence" value="ECO:0007669"/>
    <property type="project" value="UniProtKB-SubCell"/>
</dbReference>
<evidence type="ECO:0000256" key="10">
    <source>
        <dbReference type="ARBA" id="ARBA00023125"/>
    </source>
</evidence>
<evidence type="ECO:0000256" key="13">
    <source>
        <dbReference type="PIRNR" id="PIRNR036573"/>
    </source>
</evidence>
<evidence type="ECO:0000256" key="9">
    <source>
        <dbReference type="ARBA" id="ARBA00022842"/>
    </source>
</evidence>
<dbReference type="AlphaFoldDB" id="F0WAZ2"/>
<dbReference type="InterPro" id="IPR001126">
    <property type="entry name" value="UmuC"/>
</dbReference>
<feature type="compositionally biased region" description="Polar residues" evidence="15">
    <location>
        <begin position="794"/>
        <end position="831"/>
    </location>
</feature>
<keyword evidence="5 13" id="KW-0808">Transferase</keyword>
<dbReference type="Gene3D" id="1.10.150.20">
    <property type="entry name" value="5' to 3' exonuclease, C-terminal subdomain"/>
    <property type="match status" value="1"/>
</dbReference>
<dbReference type="PANTHER" id="PTHR45990">
    <property type="entry name" value="DNA REPAIR PROTEIN REV1"/>
    <property type="match status" value="1"/>
</dbReference>
<evidence type="ECO:0000313" key="18">
    <source>
        <dbReference type="EMBL" id="CCA18314.1"/>
    </source>
</evidence>
<feature type="domain" description="UmuC" evidence="17">
    <location>
        <begin position="257"/>
        <end position="439"/>
    </location>
</feature>
<feature type="compositionally biased region" description="Basic residues" evidence="15">
    <location>
        <begin position="717"/>
        <end position="733"/>
    </location>
</feature>
<feature type="binding site" evidence="14">
    <location>
        <position position="261"/>
    </location>
    <ligand>
        <name>Mg(2+)</name>
        <dbReference type="ChEBI" id="CHEBI:18420"/>
        <label>1</label>
    </ligand>
</feature>
<dbReference type="InterPro" id="IPR043128">
    <property type="entry name" value="Rev_trsase/Diguanyl_cyclase"/>
</dbReference>
<evidence type="ECO:0000256" key="2">
    <source>
        <dbReference type="ARBA" id="ARBA00010945"/>
    </source>
</evidence>
<dbReference type="GO" id="GO:0003887">
    <property type="term" value="F:DNA-directed DNA polymerase activity"/>
    <property type="evidence" value="ECO:0007669"/>
    <property type="project" value="InterPro"/>
</dbReference>
<dbReference type="GO" id="GO:0003684">
    <property type="term" value="F:damaged DNA binding"/>
    <property type="evidence" value="ECO:0007669"/>
    <property type="project" value="UniProtKB-UniRule"/>
</dbReference>
<evidence type="ECO:0000313" key="19">
    <source>
        <dbReference type="EMBL" id="CCA18413.1"/>
    </source>
</evidence>
<keyword evidence="12 13" id="KW-0539">Nucleus</keyword>
<dbReference type="Gene3D" id="3.30.70.270">
    <property type="match status" value="1"/>
</dbReference>
<dbReference type="Gene3D" id="3.40.1170.60">
    <property type="match status" value="1"/>
</dbReference>
<name>F0WAZ2_9STRA</name>
<dbReference type="GO" id="GO:0046872">
    <property type="term" value="F:metal ion binding"/>
    <property type="evidence" value="ECO:0007669"/>
    <property type="project" value="UniProtKB-KW"/>
</dbReference>
<dbReference type="InterPro" id="IPR043502">
    <property type="entry name" value="DNA/RNA_pol_sf"/>
</dbReference>
<dbReference type="EMBL" id="FR824093">
    <property type="protein sequence ID" value="CCA18314.1"/>
    <property type="molecule type" value="Genomic_DNA"/>
</dbReference>
<feature type="region of interest" description="Disordered" evidence="15">
    <location>
        <begin position="791"/>
        <end position="831"/>
    </location>
</feature>
<dbReference type="EC" id="2.7.7.-" evidence="13"/>
<comment type="subcellular location">
    <subcellularLocation>
        <location evidence="1 13">Nucleus</location>
    </subcellularLocation>
</comment>
<dbReference type="Pfam" id="PF00533">
    <property type="entry name" value="BRCT"/>
    <property type="match status" value="1"/>
</dbReference>
<dbReference type="GO" id="GO:0042276">
    <property type="term" value="P:error-prone translesion synthesis"/>
    <property type="evidence" value="ECO:0007669"/>
    <property type="project" value="InterPro"/>
</dbReference>
<dbReference type="FunFam" id="3.40.50.10190:FF:000011">
    <property type="entry name" value="DNA repair protein REV1"/>
    <property type="match status" value="1"/>
</dbReference>
<feature type="binding site" evidence="14">
    <location>
        <position position="360"/>
    </location>
    <ligand>
        <name>Mg(2+)</name>
        <dbReference type="ChEBI" id="CHEBI:18420"/>
        <label>1</label>
    </ligand>
</feature>
<evidence type="ECO:0000256" key="5">
    <source>
        <dbReference type="ARBA" id="ARBA00022679"/>
    </source>
</evidence>
<dbReference type="InterPro" id="IPR053848">
    <property type="entry name" value="IMS_HHH_1"/>
</dbReference>
<dbReference type="SUPFAM" id="SSF100879">
    <property type="entry name" value="Lesion bypass DNA polymerase (Y-family), little finger domain"/>
    <property type="match status" value="1"/>
</dbReference>
<dbReference type="InterPro" id="IPR001357">
    <property type="entry name" value="BRCT_dom"/>
</dbReference>
<dbReference type="InterPro" id="IPR036775">
    <property type="entry name" value="DNA_pol_Y-fam_lit_finger_sf"/>
</dbReference>
<dbReference type="PANTHER" id="PTHR45990:SF1">
    <property type="entry name" value="DNA REPAIR PROTEIN REV1"/>
    <property type="match status" value="1"/>
</dbReference>
<dbReference type="Pfam" id="PF00817">
    <property type="entry name" value="IMS"/>
    <property type="match status" value="1"/>
</dbReference>
<feature type="region of interest" description="Disordered" evidence="15">
    <location>
        <begin position="713"/>
        <end position="747"/>
    </location>
</feature>
<dbReference type="SUPFAM" id="SSF52113">
    <property type="entry name" value="BRCT domain"/>
    <property type="match status" value="1"/>
</dbReference>
<evidence type="ECO:0000256" key="14">
    <source>
        <dbReference type="PIRSR" id="PIRSR036573-2"/>
    </source>
</evidence>
<evidence type="ECO:0000256" key="12">
    <source>
        <dbReference type="ARBA" id="ARBA00023242"/>
    </source>
</evidence>
<dbReference type="Gene3D" id="3.30.1490.100">
    <property type="entry name" value="DNA polymerase, Y-family, little finger domain"/>
    <property type="match status" value="1"/>
</dbReference>
<dbReference type="PROSITE" id="PS50172">
    <property type="entry name" value="BRCT"/>
    <property type="match status" value="1"/>
</dbReference>
<accession>F0WAZ2</accession>
<comment type="cofactor">
    <cofactor evidence="14">
        <name>Mg(2+)</name>
        <dbReference type="ChEBI" id="CHEBI:18420"/>
    </cofactor>
    <text evidence="14">Binds 2 magnesium ions.</text>
</comment>
<dbReference type="FunFam" id="3.30.1490.100:FF:000001">
    <property type="entry name" value="DNA repair protein REV1"/>
    <property type="match status" value="1"/>
</dbReference>
<keyword evidence="10 13" id="KW-0238">DNA-binding</keyword>
<evidence type="ECO:0000256" key="4">
    <source>
        <dbReference type="ARBA" id="ARBA00022634"/>
    </source>
</evidence>
<dbReference type="PIRSF" id="PIRSF036573">
    <property type="entry name" value="REV1"/>
    <property type="match status" value="1"/>
</dbReference>
<keyword evidence="7 14" id="KW-0479">Metal-binding</keyword>
<protein>
    <recommendedName>
        <fullName evidence="3 13">DNA repair protein REV1</fullName>
        <ecNumber evidence="13">2.7.7.-</ecNumber>
    </recommendedName>
</protein>
<keyword evidence="8 13" id="KW-0227">DNA damage</keyword>
<keyword evidence="9 14" id="KW-0460">Magnesium</keyword>
<dbReference type="Gene3D" id="6.10.250.1490">
    <property type="match status" value="1"/>
</dbReference>
<dbReference type="GO" id="GO:0006281">
    <property type="term" value="P:DNA repair"/>
    <property type="evidence" value="ECO:0007669"/>
    <property type="project" value="UniProtKB-KW"/>
</dbReference>
<keyword evidence="11 13" id="KW-0234">DNA repair</keyword>
<reference evidence="18" key="1">
    <citation type="journal article" date="2011" name="PLoS Biol.">
        <title>Gene gain and loss during evolution of obligate parasitism in the white rust pathogen of Arabidopsis thaliana.</title>
        <authorList>
            <person name="Kemen E."/>
            <person name="Gardiner A."/>
            <person name="Schultz-Larsen T."/>
            <person name="Kemen A.C."/>
            <person name="Balmuth A.L."/>
            <person name="Robert-Seilaniantz A."/>
            <person name="Bailey K."/>
            <person name="Holub E."/>
            <person name="Studholme D.J."/>
            <person name="Maclean D."/>
            <person name="Jones J.D."/>
        </authorList>
    </citation>
    <scope>NUCLEOTIDE SEQUENCE</scope>
</reference>
<comment type="similarity">
    <text evidence="2 13">Belongs to the DNA polymerase type-Y family.</text>
</comment>
<evidence type="ECO:0000256" key="11">
    <source>
        <dbReference type="ARBA" id="ARBA00023204"/>
    </source>
</evidence>
<evidence type="ECO:0000256" key="6">
    <source>
        <dbReference type="ARBA" id="ARBA00022695"/>
    </source>
</evidence>
<dbReference type="SMART" id="SM00292">
    <property type="entry name" value="BRCT"/>
    <property type="match status" value="1"/>
</dbReference>
<dbReference type="InterPro" id="IPR036420">
    <property type="entry name" value="BRCT_dom_sf"/>
</dbReference>
<dbReference type="GO" id="GO:0070987">
    <property type="term" value="P:error-free translesion synthesis"/>
    <property type="evidence" value="ECO:0007669"/>
    <property type="project" value="TreeGrafter"/>
</dbReference>
<gene>
    <name evidence="18" type="primary">AlNc14C48G3852</name>
    <name evidence="19" type="synonym">AlNc14C50G3938</name>
    <name evidence="18" type="ORF">ALNC14_044570</name>
    <name evidence="19" type="ORF">ALNC14_045560</name>
</gene>
<dbReference type="EMBL" id="FR824095">
    <property type="protein sequence ID" value="CCA18413.1"/>
    <property type="molecule type" value="Genomic_DNA"/>
</dbReference>
<dbReference type="InterPro" id="IPR017961">
    <property type="entry name" value="DNA_pol_Y-fam_little_finger"/>
</dbReference>
<dbReference type="HOGENOM" id="CLU_003901_0_0_1"/>
<evidence type="ECO:0000256" key="15">
    <source>
        <dbReference type="SAM" id="MobiDB-lite"/>
    </source>
</evidence>
<dbReference type="GO" id="GO:0017125">
    <property type="term" value="F:deoxycytidyl transferase activity"/>
    <property type="evidence" value="ECO:0007669"/>
    <property type="project" value="TreeGrafter"/>
</dbReference>
<feature type="region of interest" description="Disordered" evidence="15">
    <location>
        <begin position="642"/>
        <end position="664"/>
    </location>
</feature>
<feature type="binding site" evidence="14">
    <location>
        <position position="361"/>
    </location>
    <ligand>
        <name>Mg(2+)</name>
        <dbReference type="ChEBI" id="CHEBI:18420"/>
        <label>1</label>
    </ligand>
</feature>
<feature type="domain" description="BRCT" evidence="16">
    <location>
        <begin position="47"/>
        <end position="137"/>
    </location>
</feature>
<evidence type="ECO:0000259" key="17">
    <source>
        <dbReference type="PROSITE" id="PS50173"/>
    </source>
</evidence>
<reference evidence="18" key="2">
    <citation type="submission" date="2011-02" db="EMBL/GenBank/DDBJ databases">
        <authorList>
            <person name="MacLean D."/>
        </authorList>
    </citation>
    <scope>NUCLEOTIDE SEQUENCE</scope>
</reference>
<dbReference type="PROSITE" id="PS50173">
    <property type="entry name" value="UMUC"/>
    <property type="match status" value="1"/>
</dbReference>
<keyword evidence="6 13" id="KW-0548">Nucleotidyltransferase</keyword>
<dbReference type="Gene3D" id="3.40.50.10190">
    <property type="entry name" value="BRCT domain"/>
    <property type="match status" value="1"/>
</dbReference>
<sequence length="974" mass="109708">MLRLPSNASAKRSRAIGEHHDGDFGVYMSHKIQKLRQENETLRRSVLCSQLFAQIVIFVNGYTSPSKEELRRLIIQHGGDFEHYQTPRVTHIIATHIPLAKLRQSKKARNPIPIVIPEWIVQCVAQSKILALKSFLYHGIHDSTQDTLYSSFNLSKDSLLSASNEEEASVDLAQSSVKEMECDPPPFTHQAEDAIVKKRTNSSKGGPEFLKSFFAKSRLHHIGTWRTRFQQRAQEFEKLYTKAPMHRESPQSDKRVILHVDMDCFFVAIAIKCHRLNRELESKPVAVAHSSNAGSSEISSCNYLARSFGLRAGMFMNTARELCPDLVVLPYSFDAIEEASMDIYAIFFQHTPFVQAMSCDEACLEFGSQVDGAAKADEIRDAILHKTKCTASVGISYNLLLAKLATGKAKPNGVCHIATREQADEFLLALDVKDLPGVGKRAAERLDSFNIHTVRHVRDLTKRELAEKLGGTKLGESLYQFARGIDHRCVSMEANLTRKSVSAVVNFGIRFEKWQDSVDFLTELAKVVQRRLQEVSMLTRSITLQVKKRKKDEAIEPLKYMGCGRCDDYSKTQVLAEATDEDVAIARVAIHLLHQFRFADSDLRGIGLLATKLVRKAPKEILGTDSEVSTKQDTLRNWMSSTHNEHVSAPSPYTNSEQRAQKAEITEKSLLTSAAGTKWKMPSMSQIDKSILQELPTFIQTEILNAYANPIQIAPKQTKKRPQRVKKPRKRSTAKAPSQKRPNFFFRPAEVSDGLMERNSSESVALNDVSFSQVDTQVYKQLPLAIRNEVNRYTKPSRSTNPQHKLATESSSGFQASNNRALGSLTEPNRSPVPSISKLVLEALDQIQSPAIEFDSMWMQSQGINDIFDAVHARILFEVETHALDKVLHMLRYMRRSCSKVIELLQRRSHDVICEPIPEEFATDCVKNENKRIGMICKGFNQILARVNEEIQARYNGTLASRLIAPLQDCRTSA</sequence>
<dbReference type="Pfam" id="PF11799">
    <property type="entry name" value="IMS_C"/>
    <property type="match status" value="1"/>
</dbReference>
<proteinExistence type="inferred from homology"/>
<dbReference type="CDD" id="cd17719">
    <property type="entry name" value="BRCT_Rev1"/>
    <property type="match status" value="1"/>
</dbReference>
<evidence type="ECO:0000256" key="7">
    <source>
        <dbReference type="ARBA" id="ARBA00022723"/>
    </source>
</evidence>
<keyword evidence="4 13" id="KW-0237">DNA synthesis</keyword>
<evidence type="ECO:0000256" key="3">
    <source>
        <dbReference type="ARBA" id="ARBA00020399"/>
    </source>
</evidence>
<evidence type="ECO:0000259" key="16">
    <source>
        <dbReference type="PROSITE" id="PS50172"/>
    </source>
</evidence>
<dbReference type="SUPFAM" id="SSF56672">
    <property type="entry name" value="DNA/RNA polymerases"/>
    <property type="match status" value="1"/>
</dbReference>
<dbReference type="InterPro" id="IPR012112">
    <property type="entry name" value="REV1"/>
</dbReference>
<dbReference type="Pfam" id="PF21999">
    <property type="entry name" value="IMS_HHH_1"/>
    <property type="match status" value="1"/>
</dbReference>
<comment type="function">
    <text evidence="13">Deoxycytidyl transferase involved in DNA repair. Transfers a dCMP residue from dCTP to the 3'-end of a DNA primer in a template-dependent reaction. May assist in the first step in the bypass of abasic lesions by the insertion of a nucleotide opposite the lesion. Required for normal induction of mutations by physical and chemical agents.</text>
</comment>
<evidence type="ECO:0000256" key="1">
    <source>
        <dbReference type="ARBA" id="ARBA00004123"/>
    </source>
</evidence>
<evidence type="ECO:0000256" key="8">
    <source>
        <dbReference type="ARBA" id="ARBA00022763"/>
    </source>
</evidence>